<comment type="caution">
    <text evidence="1">The sequence shown here is derived from an EMBL/GenBank/DDBJ whole genome shotgun (WGS) entry which is preliminary data.</text>
</comment>
<reference evidence="1" key="1">
    <citation type="submission" date="2022-07" db="EMBL/GenBank/DDBJ databases">
        <title>Phylogenomic reconstructions and comparative analyses of Kickxellomycotina fungi.</title>
        <authorList>
            <person name="Reynolds N.K."/>
            <person name="Stajich J.E."/>
            <person name="Barry K."/>
            <person name="Grigoriev I.V."/>
            <person name="Crous P."/>
            <person name="Smith M.E."/>
        </authorList>
    </citation>
    <scope>NUCLEOTIDE SEQUENCE</scope>
    <source>
        <strain evidence="1">BCRC 34780</strain>
    </source>
</reference>
<keyword evidence="2" id="KW-1185">Reference proteome</keyword>
<dbReference type="EMBL" id="JANBUN010002959">
    <property type="protein sequence ID" value="KAJ2793217.1"/>
    <property type="molecule type" value="Genomic_DNA"/>
</dbReference>
<accession>A0ACC1KQK2</accession>
<gene>
    <name evidence="1" type="ORF">H4R21_005981</name>
</gene>
<evidence type="ECO:0000313" key="2">
    <source>
        <dbReference type="Proteomes" id="UP001140087"/>
    </source>
</evidence>
<evidence type="ECO:0000313" key="1">
    <source>
        <dbReference type="EMBL" id="KAJ2793217.1"/>
    </source>
</evidence>
<dbReference type="Proteomes" id="UP001140087">
    <property type="component" value="Unassembled WGS sequence"/>
</dbReference>
<name>A0ACC1KQK2_9FUNG</name>
<protein>
    <submittedName>
        <fullName evidence="1">Uncharacterized protein</fullName>
    </submittedName>
</protein>
<sequence length="67" mass="7223">MSFFQRFGPPLVAAAVGVVVATYTLRPSLSEMKRSDDAHKAEIKQVIAEQDRQMQTSAAAASPKSSN</sequence>
<organism evidence="1 2">
    <name type="scientific">Coemansia helicoidea</name>
    <dbReference type="NCBI Taxonomy" id="1286919"/>
    <lineage>
        <taxon>Eukaryota</taxon>
        <taxon>Fungi</taxon>
        <taxon>Fungi incertae sedis</taxon>
        <taxon>Zoopagomycota</taxon>
        <taxon>Kickxellomycotina</taxon>
        <taxon>Kickxellomycetes</taxon>
        <taxon>Kickxellales</taxon>
        <taxon>Kickxellaceae</taxon>
        <taxon>Coemansia</taxon>
    </lineage>
</organism>
<proteinExistence type="predicted"/>